<evidence type="ECO:0000313" key="3">
    <source>
        <dbReference type="Proteomes" id="UP000596276"/>
    </source>
</evidence>
<keyword evidence="3" id="KW-1185">Reference proteome</keyword>
<dbReference type="Proteomes" id="UP000596276">
    <property type="component" value="Chromosome 6"/>
</dbReference>
<reference evidence="3" key="1">
    <citation type="journal article" date="2021" name="G3 (Bethesda)">
        <title>Chromosome assembled and annotated genome sequence of Aspergillus flavus NRRL 3357.</title>
        <authorList>
            <person name="Skerker J.M."/>
            <person name="Pianalto K.M."/>
            <person name="Mondo S.J."/>
            <person name="Yang K."/>
            <person name="Arkin A.P."/>
            <person name="Keller N.P."/>
            <person name="Grigoriev I.V."/>
            <person name="Louise Glass N.L."/>
        </authorList>
    </citation>
    <scope>NUCLEOTIDE SEQUENCE [LARGE SCALE GENOMIC DNA]</scope>
    <source>
        <strain evidence="3">ATCC 200026 / FGSC A1120 / IAM 13836 / NRRL 3357 / JCM 12722 / SRRC 167</strain>
    </source>
</reference>
<evidence type="ECO:0000313" key="2">
    <source>
        <dbReference type="EMBL" id="QRD93822.1"/>
    </source>
</evidence>
<dbReference type="EMBL" id="CP044623">
    <property type="protein sequence ID" value="QRD93822.1"/>
    <property type="molecule type" value="Genomic_DNA"/>
</dbReference>
<feature type="region of interest" description="Disordered" evidence="1">
    <location>
        <begin position="1"/>
        <end position="58"/>
    </location>
</feature>
<organism evidence="2 3">
    <name type="scientific">Aspergillus flavus (strain ATCC 200026 / FGSC A1120 / IAM 13836 / NRRL 3357 / JCM 12722 / SRRC 167)</name>
    <dbReference type="NCBI Taxonomy" id="332952"/>
    <lineage>
        <taxon>Eukaryota</taxon>
        <taxon>Fungi</taxon>
        <taxon>Dikarya</taxon>
        <taxon>Ascomycota</taxon>
        <taxon>Pezizomycotina</taxon>
        <taxon>Eurotiomycetes</taxon>
        <taxon>Eurotiomycetidae</taxon>
        <taxon>Eurotiales</taxon>
        <taxon>Aspergillaceae</taxon>
        <taxon>Aspergillus</taxon>
        <taxon>Aspergillus subgen. Circumdati</taxon>
    </lineage>
</organism>
<evidence type="ECO:0000256" key="1">
    <source>
        <dbReference type="SAM" id="MobiDB-lite"/>
    </source>
</evidence>
<protein>
    <submittedName>
        <fullName evidence="2">Uncharacterized protein</fullName>
    </submittedName>
</protein>
<gene>
    <name evidence="2" type="ORF">F9C07_8269</name>
</gene>
<proteinExistence type="predicted"/>
<dbReference type="VEuPathDB" id="FungiDB:F9C07_8269"/>
<name>A0A7U2R396_ASPFN</name>
<accession>A0A7U2R396</accession>
<feature type="compositionally biased region" description="Polar residues" evidence="1">
    <location>
        <begin position="25"/>
        <end position="36"/>
    </location>
</feature>
<sequence>MAASPGKETFSHSSRCKRRELPFPSFQSKKTGTSLPTPIVAHPYRGEGAPEGQTIASESQSGNQGFFVFCLFFPRRISLFS</sequence>
<dbReference type="AlphaFoldDB" id="A0A7U2R396"/>